<feature type="transmembrane region" description="Helical" evidence="1">
    <location>
        <begin position="77"/>
        <end position="98"/>
    </location>
</feature>
<dbReference type="RefSeq" id="WP_127350944.1">
    <property type="nucleotide sequence ID" value="NZ_CP034791.1"/>
</dbReference>
<feature type="transmembrane region" description="Helical" evidence="1">
    <location>
        <begin position="104"/>
        <end position="126"/>
    </location>
</feature>
<feature type="transmembrane region" description="Helical" evidence="1">
    <location>
        <begin position="138"/>
        <end position="154"/>
    </location>
</feature>
<evidence type="ECO:0000313" key="3">
    <source>
        <dbReference type="Proteomes" id="UP000282930"/>
    </source>
</evidence>
<evidence type="ECO:0000256" key="1">
    <source>
        <dbReference type="SAM" id="Phobius"/>
    </source>
</evidence>
<dbReference type="Proteomes" id="UP000282930">
    <property type="component" value="Chromosome"/>
</dbReference>
<dbReference type="EMBL" id="CP034791">
    <property type="protein sequence ID" value="AZT89321.1"/>
    <property type="molecule type" value="Genomic_DNA"/>
</dbReference>
<organism evidence="2 3">
    <name type="scientific">Caldicellulosiruptor changbaiensis</name>
    <dbReference type="NCBI Taxonomy" id="1222016"/>
    <lineage>
        <taxon>Bacteria</taxon>
        <taxon>Bacillati</taxon>
        <taxon>Bacillota</taxon>
        <taxon>Bacillota incertae sedis</taxon>
        <taxon>Caldicellulosiruptorales</taxon>
        <taxon>Caldicellulosiruptoraceae</taxon>
        <taxon>Caldicellulosiruptor</taxon>
    </lineage>
</organism>
<keyword evidence="1" id="KW-0472">Membrane</keyword>
<sequence length="182" mass="21149">MENKKSYFSWIVAGCITSTLLVYAVYYLKDSSYFKENPLNRIIQLLIVVGIVVGAIIDAKCIENSNKVHLRILLNNFLLFLVFFFLPLNIGLLVLKIIPSIKDLGAFILLEIFFTYSVLRSNYLYILKFKNYKNYTKIIILSALLLGIFLGIIFPEIEGMYRYLLIFVFVTILFEVLNFTLR</sequence>
<dbReference type="AlphaFoldDB" id="A0A3T0D243"/>
<evidence type="ECO:0000313" key="2">
    <source>
        <dbReference type="EMBL" id="AZT89321.1"/>
    </source>
</evidence>
<proteinExistence type="predicted"/>
<feature type="transmembrane region" description="Helical" evidence="1">
    <location>
        <begin position="7"/>
        <end position="27"/>
    </location>
</feature>
<reference evidence="2 3" key="1">
    <citation type="submission" date="2018-12" db="EMBL/GenBank/DDBJ databases">
        <title>Genome sequence from the cellulolytic species, Caldicellulosiruptor changbaiensis.</title>
        <authorList>
            <person name="Blumer-Schuette S.E."/>
            <person name="Mendoza C."/>
        </authorList>
    </citation>
    <scope>NUCLEOTIDE SEQUENCE [LARGE SCALE GENOMIC DNA]</scope>
    <source>
        <strain evidence="2 3">CBS-Z</strain>
    </source>
</reference>
<feature type="transmembrane region" description="Helical" evidence="1">
    <location>
        <begin position="160"/>
        <end position="181"/>
    </location>
</feature>
<feature type="transmembrane region" description="Helical" evidence="1">
    <location>
        <begin position="39"/>
        <end position="57"/>
    </location>
</feature>
<accession>A0A3T0D243</accession>
<name>A0A3T0D243_9FIRM</name>
<protein>
    <submittedName>
        <fullName evidence="2">Uncharacterized protein</fullName>
    </submittedName>
</protein>
<keyword evidence="3" id="KW-1185">Reference proteome</keyword>
<keyword evidence="1" id="KW-0812">Transmembrane</keyword>
<keyword evidence="1" id="KW-1133">Transmembrane helix</keyword>
<gene>
    <name evidence="2" type="ORF">ELD05_00700</name>
</gene>
<dbReference type="KEGG" id="ccha:ELD05_00700"/>